<evidence type="ECO:0000313" key="2">
    <source>
        <dbReference type="EMBL" id="CAK7268206.1"/>
    </source>
</evidence>
<feature type="region of interest" description="Disordered" evidence="1">
    <location>
        <begin position="143"/>
        <end position="170"/>
    </location>
</feature>
<feature type="compositionally biased region" description="Low complexity" evidence="1">
    <location>
        <begin position="150"/>
        <end position="169"/>
    </location>
</feature>
<feature type="compositionally biased region" description="Acidic residues" evidence="1">
    <location>
        <begin position="15"/>
        <end position="26"/>
    </location>
</feature>
<protein>
    <submittedName>
        <fullName evidence="2">Uncharacterized protein</fullName>
    </submittedName>
</protein>
<organism evidence="2 3">
    <name type="scientific">Sporothrix epigloea</name>
    <dbReference type="NCBI Taxonomy" id="1892477"/>
    <lineage>
        <taxon>Eukaryota</taxon>
        <taxon>Fungi</taxon>
        <taxon>Dikarya</taxon>
        <taxon>Ascomycota</taxon>
        <taxon>Pezizomycotina</taxon>
        <taxon>Sordariomycetes</taxon>
        <taxon>Sordariomycetidae</taxon>
        <taxon>Ophiostomatales</taxon>
        <taxon>Ophiostomataceae</taxon>
        <taxon>Sporothrix</taxon>
    </lineage>
</organism>
<evidence type="ECO:0000256" key="1">
    <source>
        <dbReference type="SAM" id="MobiDB-lite"/>
    </source>
</evidence>
<gene>
    <name evidence="2" type="ORF">SEPCBS119000_002944</name>
</gene>
<feature type="compositionally biased region" description="Polar residues" evidence="1">
    <location>
        <begin position="1"/>
        <end position="11"/>
    </location>
</feature>
<feature type="compositionally biased region" description="Polar residues" evidence="1">
    <location>
        <begin position="72"/>
        <end position="83"/>
    </location>
</feature>
<proteinExistence type="predicted"/>
<feature type="compositionally biased region" description="Low complexity" evidence="1">
    <location>
        <begin position="200"/>
        <end position="212"/>
    </location>
</feature>
<evidence type="ECO:0000313" key="3">
    <source>
        <dbReference type="Proteomes" id="UP001642502"/>
    </source>
</evidence>
<feature type="compositionally biased region" description="Polar residues" evidence="1">
    <location>
        <begin position="30"/>
        <end position="39"/>
    </location>
</feature>
<sequence length="505" mass="53802">MSNVIHNTNTHADGDVEMSFDFEPDETFPASLSSDNSGYQGDHHGSGSESAPETDSSQERAHSQPPGRPSSVGITNAVTSRMPTSAPPVLTRVHAYGGLSSNFLGPPASSSPPIPRPVIPNDESPVLSWLYHTLYPHNAIDNQQEHSSDADGSASARSGSSSLPSSPIDIPRKFHGMRYGNYHMPLEPLLPVVRSRFSTSSSGSHCNSTDSSFSARMNDEPSPGRTAFSDPFINMSLPQQVFMQAEQPSAMTTSVGNHFGADPLGNGPSATGAPEQEWSANMSLLANAAGALNHALPLPDTRIDDYLGRSSEPPFASGALPAADSDLQMGHAMDVDAAQGLQRYNAPSSVREDDDVSDSREAAAAHWSPTFTMTPIVPNSVTSLSPVAEAEMLEFHRTYNRARPALSGPLEVSEVSLHRYQEASLLFMEKLRDVLQPLQHQSDERLKIHYDMIRGLSAQVAGLEAAVIEAALIDAVVIEEAVIEAVVIETAVVNAACMGATAITA</sequence>
<feature type="region of interest" description="Disordered" evidence="1">
    <location>
        <begin position="200"/>
        <end position="223"/>
    </location>
</feature>
<accession>A0ABP0DIW7</accession>
<dbReference type="Proteomes" id="UP001642502">
    <property type="component" value="Unassembled WGS sequence"/>
</dbReference>
<comment type="caution">
    <text evidence="2">The sequence shown here is derived from an EMBL/GenBank/DDBJ whole genome shotgun (WGS) entry which is preliminary data.</text>
</comment>
<reference evidence="2 3" key="1">
    <citation type="submission" date="2024-01" db="EMBL/GenBank/DDBJ databases">
        <authorList>
            <person name="Allen C."/>
            <person name="Tagirdzhanova G."/>
        </authorList>
    </citation>
    <scope>NUCLEOTIDE SEQUENCE [LARGE SCALE GENOMIC DNA]</scope>
    <source>
        <strain evidence="2 3">CBS 119000</strain>
    </source>
</reference>
<keyword evidence="3" id="KW-1185">Reference proteome</keyword>
<name>A0ABP0DIW7_9PEZI</name>
<feature type="region of interest" description="Disordered" evidence="1">
    <location>
        <begin position="1"/>
        <end position="86"/>
    </location>
</feature>
<dbReference type="EMBL" id="CAWUON010000034">
    <property type="protein sequence ID" value="CAK7268206.1"/>
    <property type="molecule type" value="Genomic_DNA"/>
</dbReference>